<keyword evidence="3" id="KW-1185">Reference proteome</keyword>
<dbReference type="EMBL" id="JAWWNJ010000054">
    <property type="protein sequence ID" value="KAK7015394.1"/>
    <property type="molecule type" value="Genomic_DNA"/>
</dbReference>
<evidence type="ECO:0000256" key="1">
    <source>
        <dbReference type="SAM" id="MobiDB-lite"/>
    </source>
</evidence>
<sequence length="164" mass="17908">MVHVRTGGEGNLKNHKRHCKGPETSQKLTNFFTKKRTSPLVPSTVSTAPLVSPNATKLQHKPDAPAIPTIAPESSPSLEAETPDSSPIHLHDNSGCLPDALPVAEQNSISALRNLRLKMEQIPLSIKGDRLLDFSRNPAKFYAKFKSQSIEESLHTTSGHMTKV</sequence>
<dbReference type="Proteomes" id="UP001362999">
    <property type="component" value="Unassembled WGS sequence"/>
</dbReference>
<dbReference type="AlphaFoldDB" id="A0AAW0APZ8"/>
<feature type="region of interest" description="Disordered" evidence="1">
    <location>
        <begin position="55"/>
        <end position="94"/>
    </location>
</feature>
<protein>
    <submittedName>
        <fullName evidence="2">Uncharacterized protein</fullName>
    </submittedName>
</protein>
<proteinExistence type="predicted"/>
<accession>A0AAW0APZ8</accession>
<comment type="caution">
    <text evidence="2">The sequence shown here is derived from an EMBL/GenBank/DDBJ whole genome shotgun (WGS) entry which is preliminary data.</text>
</comment>
<evidence type="ECO:0000313" key="2">
    <source>
        <dbReference type="EMBL" id="KAK7015394.1"/>
    </source>
</evidence>
<evidence type="ECO:0000313" key="3">
    <source>
        <dbReference type="Proteomes" id="UP001362999"/>
    </source>
</evidence>
<gene>
    <name evidence="2" type="ORF">R3P38DRAFT_3204665</name>
</gene>
<feature type="region of interest" description="Disordered" evidence="1">
    <location>
        <begin position="1"/>
        <end position="26"/>
    </location>
</feature>
<organism evidence="2 3">
    <name type="scientific">Favolaschia claudopus</name>
    <dbReference type="NCBI Taxonomy" id="2862362"/>
    <lineage>
        <taxon>Eukaryota</taxon>
        <taxon>Fungi</taxon>
        <taxon>Dikarya</taxon>
        <taxon>Basidiomycota</taxon>
        <taxon>Agaricomycotina</taxon>
        <taxon>Agaricomycetes</taxon>
        <taxon>Agaricomycetidae</taxon>
        <taxon>Agaricales</taxon>
        <taxon>Marasmiineae</taxon>
        <taxon>Mycenaceae</taxon>
        <taxon>Favolaschia</taxon>
    </lineage>
</organism>
<reference evidence="2 3" key="1">
    <citation type="journal article" date="2024" name="J Genomics">
        <title>Draft genome sequencing and assembly of Favolaschia claudopus CIRM-BRFM 2984 isolated from oak limbs.</title>
        <authorList>
            <person name="Navarro D."/>
            <person name="Drula E."/>
            <person name="Chaduli D."/>
            <person name="Cazenave R."/>
            <person name="Ahrendt S."/>
            <person name="Wang J."/>
            <person name="Lipzen A."/>
            <person name="Daum C."/>
            <person name="Barry K."/>
            <person name="Grigoriev I.V."/>
            <person name="Favel A."/>
            <person name="Rosso M.N."/>
            <person name="Martin F."/>
        </authorList>
    </citation>
    <scope>NUCLEOTIDE SEQUENCE [LARGE SCALE GENOMIC DNA]</scope>
    <source>
        <strain evidence="2 3">CIRM-BRFM 2984</strain>
    </source>
</reference>
<name>A0AAW0APZ8_9AGAR</name>